<name>A0A9P6AWN6_9AGAM</name>
<sequence>MVSRYSIVTGNRTLSGARINVVQPIVYTRNLGPCTLLPATTLRGSSTPDFDDFRSSLCGRRSHSYQRAVRGHYSSALQAGLCEYNKDRNLGYRMIRRHQYSVGTPGSRNMINIPVLALSWRSISSPCSKTRHPATGISQHSLEPWEMRISRGYTG</sequence>
<evidence type="ECO:0000313" key="2">
    <source>
        <dbReference type="Proteomes" id="UP000886523"/>
    </source>
</evidence>
<organism evidence="1 2">
    <name type="scientific">Hydnum rufescens UP504</name>
    <dbReference type="NCBI Taxonomy" id="1448309"/>
    <lineage>
        <taxon>Eukaryota</taxon>
        <taxon>Fungi</taxon>
        <taxon>Dikarya</taxon>
        <taxon>Basidiomycota</taxon>
        <taxon>Agaricomycotina</taxon>
        <taxon>Agaricomycetes</taxon>
        <taxon>Cantharellales</taxon>
        <taxon>Hydnaceae</taxon>
        <taxon>Hydnum</taxon>
    </lineage>
</organism>
<gene>
    <name evidence="1" type="ORF">BS47DRAFT_971984</name>
</gene>
<keyword evidence="2" id="KW-1185">Reference proteome</keyword>
<comment type="caution">
    <text evidence="1">The sequence shown here is derived from an EMBL/GenBank/DDBJ whole genome shotgun (WGS) entry which is preliminary data.</text>
</comment>
<evidence type="ECO:0000313" key="1">
    <source>
        <dbReference type="EMBL" id="KAF9513378.1"/>
    </source>
</evidence>
<reference evidence="1" key="1">
    <citation type="journal article" date="2020" name="Nat. Commun.">
        <title>Large-scale genome sequencing of mycorrhizal fungi provides insights into the early evolution of symbiotic traits.</title>
        <authorList>
            <person name="Miyauchi S."/>
            <person name="Kiss E."/>
            <person name="Kuo A."/>
            <person name="Drula E."/>
            <person name="Kohler A."/>
            <person name="Sanchez-Garcia M."/>
            <person name="Morin E."/>
            <person name="Andreopoulos B."/>
            <person name="Barry K.W."/>
            <person name="Bonito G."/>
            <person name="Buee M."/>
            <person name="Carver A."/>
            <person name="Chen C."/>
            <person name="Cichocki N."/>
            <person name="Clum A."/>
            <person name="Culley D."/>
            <person name="Crous P.W."/>
            <person name="Fauchery L."/>
            <person name="Girlanda M."/>
            <person name="Hayes R.D."/>
            <person name="Keri Z."/>
            <person name="LaButti K."/>
            <person name="Lipzen A."/>
            <person name="Lombard V."/>
            <person name="Magnuson J."/>
            <person name="Maillard F."/>
            <person name="Murat C."/>
            <person name="Nolan M."/>
            <person name="Ohm R.A."/>
            <person name="Pangilinan J."/>
            <person name="Pereira M.F."/>
            <person name="Perotto S."/>
            <person name="Peter M."/>
            <person name="Pfister S."/>
            <person name="Riley R."/>
            <person name="Sitrit Y."/>
            <person name="Stielow J.B."/>
            <person name="Szollosi G."/>
            <person name="Zifcakova L."/>
            <person name="Stursova M."/>
            <person name="Spatafora J.W."/>
            <person name="Tedersoo L."/>
            <person name="Vaario L.M."/>
            <person name="Yamada A."/>
            <person name="Yan M."/>
            <person name="Wang P."/>
            <person name="Xu J."/>
            <person name="Bruns T."/>
            <person name="Baldrian P."/>
            <person name="Vilgalys R."/>
            <person name="Dunand C."/>
            <person name="Henrissat B."/>
            <person name="Grigoriev I.V."/>
            <person name="Hibbett D."/>
            <person name="Nagy L.G."/>
            <person name="Martin F.M."/>
        </authorList>
    </citation>
    <scope>NUCLEOTIDE SEQUENCE</scope>
    <source>
        <strain evidence="1">UP504</strain>
    </source>
</reference>
<dbReference type="AlphaFoldDB" id="A0A9P6AWN6"/>
<protein>
    <submittedName>
        <fullName evidence="1">Uncharacterized protein</fullName>
    </submittedName>
</protein>
<accession>A0A9P6AWN6</accession>
<dbReference type="EMBL" id="MU128973">
    <property type="protein sequence ID" value="KAF9513378.1"/>
    <property type="molecule type" value="Genomic_DNA"/>
</dbReference>
<dbReference type="Proteomes" id="UP000886523">
    <property type="component" value="Unassembled WGS sequence"/>
</dbReference>
<proteinExistence type="predicted"/>